<dbReference type="EMBL" id="CP110820">
    <property type="protein sequence ID" value="WPX96256.1"/>
    <property type="molecule type" value="Genomic_DNA"/>
</dbReference>
<evidence type="ECO:0000256" key="4">
    <source>
        <dbReference type="ARBA" id="ARBA00035256"/>
    </source>
</evidence>
<dbReference type="CDD" id="cd01425">
    <property type="entry name" value="RPS2"/>
    <property type="match status" value="1"/>
</dbReference>
<dbReference type="RefSeq" id="WP_323733124.1">
    <property type="nucleotide sequence ID" value="NZ_CP110820.1"/>
</dbReference>
<dbReference type="NCBIfam" id="TIGR01011">
    <property type="entry name" value="rpsB_bact"/>
    <property type="match status" value="1"/>
</dbReference>
<dbReference type="InterPro" id="IPR023591">
    <property type="entry name" value="Ribosomal_uS2_flav_dom_sf"/>
</dbReference>
<protein>
    <recommendedName>
        <fullName evidence="4 5">Small ribosomal subunit protein uS2</fullName>
    </recommendedName>
</protein>
<evidence type="ECO:0000256" key="1">
    <source>
        <dbReference type="ARBA" id="ARBA00006242"/>
    </source>
</evidence>
<dbReference type="Gene3D" id="3.40.50.10490">
    <property type="entry name" value="Glucose-6-phosphate isomerase like protein, domain 1"/>
    <property type="match status" value="1"/>
</dbReference>
<organism evidence="7 8">
    <name type="scientific">Candidatus Bandiella euplotis</name>
    <dbReference type="NCBI Taxonomy" id="1664265"/>
    <lineage>
        <taxon>Bacteria</taxon>
        <taxon>Pseudomonadati</taxon>
        <taxon>Pseudomonadota</taxon>
        <taxon>Alphaproteobacteria</taxon>
        <taxon>Rickettsiales</taxon>
        <taxon>Candidatus Midichloriaceae</taxon>
        <taxon>Candidatus Bandiella</taxon>
    </lineage>
</organism>
<reference evidence="7 8" key="1">
    <citation type="submission" date="2022-11" db="EMBL/GenBank/DDBJ databases">
        <title>Host association and intracellularity evolved multiple times independently in the Rickettsiales.</title>
        <authorList>
            <person name="Castelli M."/>
            <person name="Nardi T."/>
            <person name="Gammuto L."/>
            <person name="Bellinzona G."/>
            <person name="Sabaneyeva E."/>
            <person name="Potekhin A."/>
            <person name="Serra V."/>
            <person name="Petroni G."/>
            <person name="Sassera D."/>
        </authorList>
    </citation>
    <scope>NUCLEOTIDE SEQUENCE [LARGE SCALE GENOMIC DNA]</scope>
    <source>
        <strain evidence="7 8">NDG2</strain>
    </source>
</reference>
<proteinExistence type="inferred from homology"/>
<feature type="region of interest" description="Disordered" evidence="6">
    <location>
        <begin position="236"/>
        <end position="273"/>
    </location>
</feature>
<evidence type="ECO:0000313" key="8">
    <source>
        <dbReference type="Proteomes" id="UP001327219"/>
    </source>
</evidence>
<evidence type="ECO:0000256" key="5">
    <source>
        <dbReference type="HAMAP-Rule" id="MF_00291"/>
    </source>
</evidence>
<keyword evidence="8" id="KW-1185">Reference proteome</keyword>
<dbReference type="InterPro" id="IPR005706">
    <property type="entry name" value="Ribosomal_uS2_bac/mit/plastid"/>
</dbReference>
<keyword evidence="3 5" id="KW-0687">Ribonucleoprotein</keyword>
<accession>A0ABZ0ULX1</accession>
<dbReference type="Proteomes" id="UP001327219">
    <property type="component" value="Chromosome"/>
</dbReference>
<feature type="compositionally biased region" description="Basic and acidic residues" evidence="6">
    <location>
        <begin position="245"/>
        <end position="256"/>
    </location>
</feature>
<sequence>MDFKVDFDIKALLEAGAHFGHKKNLWNPQMAQYIYGIKNKVHIIDLQQTASMLLEALKVVYSIAAQNGRILFVNTKKQSTDVVKEAASRCGQCYVNHRWLGGMLTNWSTISSSIKTLQNYDKIIGEQSDNYTKKELLTFARKRDKLERAIGGMRNLGGKPDVLFVIDVKTHAIAVQEAKKFNIPVIAVVDTNSSPEGIDYVIPGNDDSRRAIELYCNLVADTILAGIQKSLTSAGVDTKSSFSKMKHENSSKKIEKDDDAIEDNNETSDTQEQ</sequence>
<evidence type="ECO:0000313" key="7">
    <source>
        <dbReference type="EMBL" id="WPX96256.1"/>
    </source>
</evidence>
<dbReference type="InterPro" id="IPR001865">
    <property type="entry name" value="Ribosomal_uS2"/>
</dbReference>
<comment type="similarity">
    <text evidence="1 5">Belongs to the universal ribosomal protein uS2 family.</text>
</comment>
<evidence type="ECO:0000256" key="6">
    <source>
        <dbReference type="SAM" id="MobiDB-lite"/>
    </source>
</evidence>
<dbReference type="InterPro" id="IPR018130">
    <property type="entry name" value="Ribosomal_uS2_CS"/>
</dbReference>
<dbReference type="PANTHER" id="PTHR12534:SF0">
    <property type="entry name" value="SMALL RIBOSOMAL SUBUNIT PROTEIN US2M"/>
    <property type="match status" value="1"/>
</dbReference>
<dbReference type="HAMAP" id="MF_00291_B">
    <property type="entry name" value="Ribosomal_uS2_B"/>
    <property type="match status" value="1"/>
</dbReference>
<dbReference type="Gene3D" id="1.10.287.610">
    <property type="entry name" value="Helix hairpin bin"/>
    <property type="match status" value="1"/>
</dbReference>
<dbReference type="PANTHER" id="PTHR12534">
    <property type="entry name" value="30S RIBOSOMAL PROTEIN S2 PROKARYOTIC AND ORGANELLAR"/>
    <property type="match status" value="1"/>
</dbReference>
<dbReference type="Pfam" id="PF00318">
    <property type="entry name" value="Ribosomal_S2"/>
    <property type="match status" value="1"/>
</dbReference>
<evidence type="ECO:0000256" key="3">
    <source>
        <dbReference type="ARBA" id="ARBA00023274"/>
    </source>
</evidence>
<keyword evidence="2 5" id="KW-0689">Ribosomal protein</keyword>
<name>A0ABZ0ULX1_9RICK</name>
<feature type="compositionally biased region" description="Acidic residues" evidence="6">
    <location>
        <begin position="257"/>
        <end position="273"/>
    </location>
</feature>
<dbReference type="GO" id="GO:0005840">
    <property type="term" value="C:ribosome"/>
    <property type="evidence" value="ECO:0007669"/>
    <property type="project" value="UniProtKB-KW"/>
</dbReference>
<dbReference type="PROSITE" id="PS00962">
    <property type="entry name" value="RIBOSOMAL_S2_1"/>
    <property type="match status" value="1"/>
</dbReference>
<dbReference type="SUPFAM" id="SSF52313">
    <property type="entry name" value="Ribosomal protein S2"/>
    <property type="match status" value="1"/>
</dbReference>
<dbReference type="PRINTS" id="PR00395">
    <property type="entry name" value="RIBOSOMALS2"/>
</dbReference>
<evidence type="ECO:0000256" key="2">
    <source>
        <dbReference type="ARBA" id="ARBA00022980"/>
    </source>
</evidence>
<gene>
    <name evidence="5" type="primary">rpsB</name>
    <name evidence="7" type="ORF">Bandiella_00365</name>
</gene>